<organism evidence="4 5">
    <name type="scientific">Haloechinothrix salitolerans</name>
    <dbReference type="NCBI Taxonomy" id="926830"/>
    <lineage>
        <taxon>Bacteria</taxon>
        <taxon>Bacillati</taxon>
        <taxon>Actinomycetota</taxon>
        <taxon>Actinomycetes</taxon>
        <taxon>Pseudonocardiales</taxon>
        <taxon>Pseudonocardiaceae</taxon>
        <taxon>Haloechinothrix</taxon>
    </lineage>
</organism>
<dbReference type="InterPro" id="IPR040611">
    <property type="entry name" value="AlkX_C"/>
</dbReference>
<keyword evidence="1 2" id="KW-0238">DNA-binding</keyword>
<name>A0ABW2BY41_9PSEU</name>
<feature type="DNA-binding region" description="H-T-H motif" evidence="2">
    <location>
        <begin position="38"/>
        <end position="57"/>
    </location>
</feature>
<dbReference type="InterPro" id="IPR050109">
    <property type="entry name" value="HTH-type_TetR-like_transc_reg"/>
</dbReference>
<accession>A0ABW2BY41</accession>
<dbReference type="Gene3D" id="1.10.357.10">
    <property type="entry name" value="Tetracycline Repressor, domain 2"/>
    <property type="match status" value="1"/>
</dbReference>
<evidence type="ECO:0000256" key="2">
    <source>
        <dbReference type="PROSITE-ProRule" id="PRU00335"/>
    </source>
</evidence>
<dbReference type="Pfam" id="PF00440">
    <property type="entry name" value="TetR_N"/>
    <property type="match status" value="1"/>
</dbReference>
<comment type="caution">
    <text evidence="4">The sequence shown here is derived from an EMBL/GenBank/DDBJ whole genome shotgun (WGS) entry which is preliminary data.</text>
</comment>
<dbReference type="PRINTS" id="PR00455">
    <property type="entry name" value="HTHTETR"/>
</dbReference>
<sequence>MPKPRARRFADAARELLRDTLFDAASELLEQRSWSETRMADIAKAAGVSRQTLYKEFGSRQGFAQAYILREADRFLTGVHKAVAEHEDDPRAALAAAAEVFLTTAAEEPLIMAIVRGDAGDGLLSYVTNQAGPVLGYATQRLGEILGEIWPDVPEYSVGLIAENMVRLAISHAASSTAPAKEVADGMAELFGPYLEQVVGTASA</sequence>
<feature type="domain" description="HTH tetR-type" evidence="3">
    <location>
        <begin position="15"/>
        <end position="75"/>
    </location>
</feature>
<dbReference type="RefSeq" id="WP_345400310.1">
    <property type="nucleotide sequence ID" value="NZ_BAABLA010000099.1"/>
</dbReference>
<reference evidence="5" key="1">
    <citation type="journal article" date="2019" name="Int. J. Syst. Evol. Microbiol.">
        <title>The Global Catalogue of Microorganisms (GCM) 10K type strain sequencing project: providing services to taxonomists for standard genome sequencing and annotation.</title>
        <authorList>
            <consortium name="The Broad Institute Genomics Platform"/>
            <consortium name="The Broad Institute Genome Sequencing Center for Infectious Disease"/>
            <person name="Wu L."/>
            <person name="Ma J."/>
        </authorList>
    </citation>
    <scope>NUCLEOTIDE SEQUENCE [LARGE SCALE GENOMIC DNA]</scope>
    <source>
        <strain evidence="5">KCTC 32255</strain>
    </source>
</reference>
<evidence type="ECO:0000313" key="4">
    <source>
        <dbReference type="EMBL" id="MFC6867778.1"/>
    </source>
</evidence>
<dbReference type="PANTHER" id="PTHR30055:SF146">
    <property type="entry name" value="HTH-TYPE TRANSCRIPTIONAL DUAL REGULATOR CECR"/>
    <property type="match status" value="1"/>
</dbReference>
<dbReference type="InterPro" id="IPR009057">
    <property type="entry name" value="Homeodomain-like_sf"/>
</dbReference>
<evidence type="ECO:0000313" key="5">
    <source>
        <dbReference type="Proteomes" id="UP001596337"/>
    </source>
</evidence>
<keyword evidence="5" id="KW-1185">Reference proteome</keyword>
<dbReference type="InterPro" id="IPR001647">
    <property type="entry name" value="HTH_TetR"/>
</dbReference>
<dbReference type="EMBL" id="JBHSXX010000001">
    <property type="protein sequence ID" value="MFC6867778.1"/>
    <property type="molecule type" value="Genomic_DNA"/>
</dbReference>
<dbReference type="PANTHER" id="PTHR30055">
    <property type="entry name" value="HTH-TYPE TRANSCRIPTIONAL REGULATOR RUTR"/>
    <property type="match status" value="1"/>
</dbReference>
<dbReference type="Proteomes" id="UP001596337">
    <property type="component" value="Unassembled WGS sequence"/>
</dbReference>
<evidence type="ECO:0000256" key="1">
    <source>
        <dbReference type="ARBA" id="ARBA00023125"/>
    </source>
</evidence>
<evidence type="ECO:0000259" key="3">
    <source>
        <dbReference type="PROSITE" id="PS50977"/>
    </source>
</evidence>
<dbReference type="SUPFAM" id="SSF46689">
    <property type="entry name" value="Homeodomain-like"/>
    <property type="match status" value="1"/>
</dbReference>
<dbReference type="PROSITE" id="PS50977">
    <property type="entry name" value="HTH_TETR_2"/>
    <property type="match status" value="1"/>
</dbReference>
<dbReference type="Pfam" id="PF18556">
    <property type="entry name" value="TetR_C_35"/>
    <property type="match status" value="1"/>
</dbReference>
<gene>
    <name evidence="4" type="ORF">ACFQGD_11535</name>
</gene>
<proteinExistence type="predicted"/>
<protein>
    <submittedName>
        <fullName evidence="4">TetR/AcrR family transcriptional regulator</fullName>
    </submittedName>
</protein>